<organism evidence="1">
    <name type="scientific">Ixodes ricinus</name>
    <name type="common">Common tick</name>
    <name type="synonym">Acarus ricinus</name>
    <dbReference type="NCBI Taxonomy" id="34613"/>
    <lineage>
        <taxon>Eukaryota</taxon>
        <taxon>Metazoa</taxon>
        <taxon>Ecdysozoa</taxon>
        <taxon>Arthropoda</taxon>
        <taxon>Chelicerata</taxon>
        <taxon>Arachnida</taxon>
        <taxon>Acari</taxon>
        <taxon>Parasitiformes</taxon>
        <taxon>Ixodida</taxon>
        <taxon>Ixodoidea</taxon>
        <taxon>Ixodidae</taxon>
        <taxon>Ixodinae</taxon>
        <taxon>Ixodes</taxon>
    </lineage>
</organism>
<keyword evidence="1" id="KW-0540">Nuclease</keyword>
<dbReference type="AlphaFoldDB" id="V5GF41"/>
<reference evidence="1" key="1">
    <citation type="journal article" date="2015" name="Sci. Rep.">
        <title>Tissue- and time-dependent transcription in Ixodes ricinus salivary glands and midguts when blood feeding on the vertebrate host.</title>
        <authorList>
            <person name="Kotsyfakis M."/>
            <person name="Schwarz A."/>
            <person name="Erhart J."/>
            <person name="Ribeiro J.M."/>
        </authorList>
    </citation>
    <scope>NUCLEOTIDE SEQUENCE</scope>
    <source>
        <tissue evidence="1">Salivary gland and midgut</tissue>
    </source>
</reference>
<name>V5GF41_IXORI</name>
<dbReference type="GO" id="GO:0004519">
    <property type="term" value="F:endonuclease activity"/>
    <property type="evidence" value="ECO:0007669"/>
    <property type="project" value="UniProtKB-KW"/>
</dbReference>
<protein>
    <submittedName>
        <fullName evidence="1">Putative endonuclease/reverse transcript</fullName>
    </submittedName>
</protein>
<accession>V5GF41</accession>
<evidence type="ECO:0000313" key="1">
    <source>
        <dbReference type="EMBL" id="JAB68790.1"/>
    </source>
</evidence>
<keyword evidence="1" id="KW-0378">Hydrolase</keyword>
<dbReference type="EMBL" id="GANP01015678">
    <property type="protein sequence ID" value="JAB68790.1"/>
    <property type="molecule type" value="mRNA"/>
</dbReference>
<proteinExistence type="evidence at transcript level"/>
<keyword evidence="1" id="KW-0255">Endonuclease</keyword>
<sequence>MVLGPLFSLLIINDIPFNLAVKARLFADNCILYTEIKTPTGQLNPSTCLAHIGQWKMSLNFEKTVHTTITHKTKPTEFTYSLEGHPIARASSYKYLGITISHDLRWETRTNSTVKRVHSKLQYLKGH</sequence>